<dbReference type="Proteomes" id="UP000178176">
    <property type="component" value="Unassembled WGS sequence"/>
</dbReference>
<dbReference type="EMBL" id="MEXH01000002">
    <property type="protein sequence ID" value="OGC93082.1"/>
    <property type="molecule type" value="Genomic_DNA"/>
</dbReference>
<sequence>MNPIRDLKITIESGQQYKIFFIGDSITSAEWVHPNWREIFEYALKQELESQYTDWKIPSWGIRCFNYGFDGSTTGDIKNLQAKGLIPSDPNLVVYVAGDNDRFDKFSVNEYQTNIQKVVSSFPNSYIALSSDLCPGNNYISSKYESGYYQTLFQIKIPNGQLIDLFAETKQFDLKKFYTFVSSGNEVAGLKAGDVDFYHPNQLGNAYIVKIFLKSIFNIDFDFEKYTSTNLQGLMYPEYK</sequence>
<evidence type="ECO:0008006" key="3">
    <source>
        <dbReference type="Google" id="ProtNLM"/>
    </source>
</evidence>
<evidence type="ECO:0000313" key="1">
    <source>
        <dbReference type="EMBL" id="OGC93082.1"/>
    </source>
</evidence>
<dbReference type="GO" id="GO:0016788">
    <property type="term" value="F:hydrolase activity, acting on ester bonds"/>
    <property type="evidence" value="ECO:0007669"/>
    <property type="project" value="InterPro"/>
</dbReference>
<reference evidence="1 2" key="1">
    <citation type="journal article" date="2016" name="Nat. Commun.">
        <title>Thousands of microbial genomes shed light on interconnected biogeochemical processes in an aquifer system.</title>
        <authorList>
            <person name="Anantharaman K."/>
            <person name="Brown C.T."/>
            <person name="Hug L.A."/>
            <person name="Sharon I."/>
            <person name="Castelle C.J."/>
            <person name="Probst A.J."/>
            <person name="Thomas B.C."/>
            <person name="Singh A."/>
            <person name="Wilkins M.J."/>
            <person name="Karaoz U."/>
            <person name="Brodie E.L."/>
            <person name="Williams K.H."/>
            <person name="Hubbard S.S."/>
            <person name="Banfield J.F."/>
        </authorList>
    </citation>
    <scope>NUCLEOTIDE SEQUENCE [LARGE SCALE GENOMIC DNA]</scope>
</reference>
<organism evidence="1 2">
    <name type="scientific">Candidatus Amesbacteria bacterium RIFCSPHIGHO2_01_FULL_48_32b</name>
    <dbReference type="NCBI Taxonomy" id="1797253"/>
    <lineage>
        <taxon>Bacteria</taxon>
        <taxon>Candidatus Amesiibacteriota</taxon>
    </lineage>
</organism>
<dbReference type="SUPFAM" id="SSF52266">
    <property type="entry name" value="SGNH hydrolase"/>
    <property type="match status" value="1"/>
</dbReference>
<dbReference type="Gene3D" id="3.40.50.1110">
    <property type="entry name" value="SGNH hydrolase"/>
    <property type="match status" value="1"/>
</dbReference>
<dbReference type="Pfam" id="PF00657">
    <property type="entry name" value="Lipase_GDSL"/>
    <property type="match status" value="1"/>
</dbReference>
<name>A0A1F4YGM7_9BACT</name>
<comment type="caution">
    <text evidence="1">The sequence shown here is derived from an EMBL/GenBank/DDBJ whole genome shotgun (WGS) entry which is preliminary data.</text>
</comment>
<accession>A0A1F4YGM7</accession>
<dbReference type="AlphaFoldDB" id="A0A1F4YGM7"/>
<dbReference type="InterPro" id="IPR036514">
    <property type="entry name" value="SGNH_hydro_sf"/>
</dbReference>
<evidence type="ECO:0000313" key="2">
    <source>
        <dbReference type="Proteomes" id="UP000178176"/>
    </source>
</evidence>
<dbReference type="CDD" id="cd00229">
    <property type="entry name" value="SGNH_hydrolase"/>
    <property type="match status" value="1"/>
</dbReference>
<protein>
    <recommendedName>
        <fullName evidence="3">SGNH hydrolase-type esterase domain-containing protein</fullName>
    </recommendedName>
</protein>
<gene>
    <name evidence="1" type="ORF">A2876_00855</name>
</gene>
<dbReference type="InterPro" id="IPR001087">
    <property type="entry name" value="GDSL"/>
</dbReference>
<proteinExistence type="predicted"/>